<name>A0AA90W3N7_9GAMM</name>
<reference evidence="1 2" key="1">
    <citation type="submission" date="2019-10" db="EMBL/GenBank/DDBJ databases">
        <authorList>
            <person name="Dong K."/>
        </authorList>
    </citation>
    <scope>NUCLEOTIDE SEQUENCE [LARGE SCALE GENOMIC DNA]</scope>
    <source>
        <strain evidence="2">dk771</strain>
    </source>
</reference>
<organism evidence="1 2">
    <name type="scientific">Acinetobacter wanghuae</name>
    <dbReference type="NCBI Taxonomy" id="2662362"/>
    <lineage>
        <taxon>Bacteria</taxon>
        <taxon>Pseudomonadati</taxon>
        <taxon>Pseudomonadota</taxon>
        <taxon>Gammaproteobacteria</taxon>
        <taxon>Moraxellales</taxon>
        <taxon>Moraxellaceae</taxon>
        <taxon>Acinetobacter</taxon>
    </lineage>
</organism>
<dbReference type="AlphaFoldDB" id="A0AA90W3N7"/>
<protein>
    <submittedName>
        <fullName evidence="1">IS982 family transposase</fullName>
    </submittedName>
</protein>
<dbReference type="Proteomes" id="UP000480556">
    <property type="component" value="Unassembled WGS sequence"/>
</dbReference>
<dbReference type="EMBL" id="WITK01000007">
    <property type="protein sequence ID" value="MQW91988.1"/>
    <property type="molecule type" value="Genomic_DNA"/>
</dbReference>
<evidence type="ECO:0000313" key="2">
    <source>
        <dbReference type="Proteomes" id="UP000480556"/>
    </source>
</evidence>
<accession>A0AA90W3N7</accession>
<evidence type="ECO:0000313" key="1">
    <source>
        <dbReference type="EMBL" id="MQW91988.1"/>
    </source>
</evidence>
<feature type="non-terminal residue" evidence="1">
    <location>
        <position position="1"/>
    </location>
</feature>
<gene>
    <name evidence="1" type="ORF">GHJ48_06190</name>
</gene>
<sequence length="58" mass="6497">KQRNKIETLFSLLKGQYNLVTSKARSVHGFLGGIYASLCAYQLIHKNKPTIQIMESSA</sequence>
<comment type="caution">
    <text evidence="1">The sequence shown here is derived from an EMBL/GenBank/DDBJ whole genome shotgun (WGS) entry which is preliminary data.</text>
</comment>
<proteinExistence type="predicted"/>